<dbReference type="InterPro" id="IPR005747">
    <property type="entry name" value="MutS2"/>
</dbReference>
<dbReference type="SMART" id="SM00533">
    <property type="entry name" value="MUTSd"/>
    <property type="match status" value="1"/>
</dbReference>
<sequence length="790" mass="89157">MNERSLRVLEYEKIVDMLKNHVTSNLAKNLVEKLRPSTDFNEVRELLSETSEAANLIIQRGSVPIGPIYDLRRHLKMAEIGSYLTPSQLLEVSDTLRTARMLKNFIKSGNENNGNFPILQSYASSLNTYKHIEDRINEAILGEDEISDNASVTLKNIRRQIANKNNAIKNKLNLIISSPSMQKYLQESIVTIRQGRYVIPVKAENRVNVPGLVHDQSSSGATLFIEPLSIVEMNNDLKELKLKEQAEIERILTEITGLIGEKSEGIKVNQEILTKLDFIFAKGKLALEMKGIEPKLNNRGYIKIKNGRHPLIDKNVVVPNSIWLGDNFTSLIITGPNTGGKTVTLKMVGLMVLMAQSGLYVPADYGTEVSVFDGVYADIGDEQSIEQSLSTFSSHMKNIIEIMNNVTEKDLVILDELGAGTDPTEGAALAMAILTDLYERGVRTIATTHYSELKQFALIKDGMENASVEFDVETLSPTYKLLIGIPGKSNALEISKRLGLSDYIIEKAREFINKEDIEFEEIISSIEENRKLAEKDRDEAIRLRLEVQRLKNEYEKKIQKLNKQREREIRQAKEEARKILKDAKKEADEIIKELRNISKEVGRERNRKIEEMRKKMRISIDALEEPLFRIENIDTDEPPKDLRVGDTVRILTLNQTGTVISKPNSDGDLTVQIGIMKINVNISNLRLVKEDRDSIEKTNVGTILKTKTQTVKSEIDLRGQTFEEARIILDKYLDDAYLAKLQRVSIIHGKGTGALRKGIHQFLKTHSHVKSFRQGVYGEGGDGVTIVELK</sequence>
<evidence type="ECO:0000256" key="8">
    <source>
        <dbReference type="HAMAP-Rule" id="MF_00092"/>
    </source>
</evidence>
<evidence type="ECO:0000256" key="3">
    <source>
        <dbReference type="ARBA" id="ARBA00022741"/>
    </source>
</evidence>
<dbReference type="GO" id="GO:0045910">
    <property type="term" value="P:negative regulation of DNA recombination"/>
    <property type="evidence" value="ECO:0007669"/>
    <property type="project" value="InterPro"/>
</dbReference>
<dbReference type="STRING" id="1121266.SAMN02745883_01669"/>
<dbReference type="Gene3D" id="3.40.50.300">
    <property type="entry name" value="P-loop containing nucleotide triphosphate hydrolases"/>
    <property type="match status" value="1"/>
</dbReference>
<name>A0A1M6R2T8_9FIRM</name>
<dbReference type="NCBIfam" id="TIGR01069">
    <property type="entry name" value="mutS2"/>
    <property type="match status" value="1"/>
</dbReference>
<dbReference type="InterPro" id="IPR046893">
    <property type="entry name" value="MSSS"/>
</dbReference>
<dbReference type="GO" id="GO:0019843">
    <property type="term" value="F:rRNA binding"/>
    <property type="evidence" value="ECO:0007669"/>
    <property type="project" value="UniProtKB-UniRule"/>
</dbReference>
<protein>
    <recommendedName>
        <fullName evidence="8">Endonuclease MutS2</fullName>
        <ecNumber evidence="8">3.1.-.-</ecNumber>
    </recommendedName>
    <alternativeName>
        <fullName evidence="8">Ribosome-associated protein quality control-upstream factor</fullName>
        <shortName evidence="8">RQC-upstream factor</shortName>
        <shortName evidence="8">RqcU</shortName>
        <ecNumber evidence="8">3.6.4.-</ecNumber>
    </alternativeName>
</protein>
<reference evidence="11 12" key="1">
    <citation type="submission" date="2016-11" db="EMBL/GenBank/DDBJ databases">
        <authorList>
            <person name="Jaros S."/>
            <person name="Januszkiewicz K."/>
            <person name="Wedrychowicz H."/>
        </authorList>
    </citation>
    <scope>NUCLEOTIDE SEQUENCE [LARGE SCALE GENOMIC DNA]</scope>
    <source>
        <strain evidence="11 12">DSM 14501</strain>
    </source>
</reference>
<accession>A0A1M6R2T8</accession>
<dbReference type="RefSeq" id="WP_072967507.1">
    <property type="nucleotide sequence ID" value="NZ_FRAJ01000013.1"/>
</dbReference>
<feature type="domain" description="Smr" evidence="10">
    <location>
        <begin position="715"/>
        <end position="790"/>
    </location>
</feature>
<dbReference type="Pfam" id="PF00488">
    <property type="entry name" value="MutS_V"/>
    <property type="match status" value="1"/>
</dbReference>
<dbReference type="InterPro" id="IPR002625">
    <property type="entry name" value="Smr_dom"/>
</dbReference>
<evidence type="ECO:0000313" key="12">
    <source>
        <dbReference type="Proteomes" id="UP000184082"/>
    </source>
</evidence>
<dbReference type="GO" id="GO:0016887">
    <property type="term" value="F:ATP hydrolysis activity"/>
    <property type="evidence" value="ECO:0007669"/>
    <property type="project" value="InterPro"/>
</dbReference>
<gene>
    <name evidence="8" type="primary">mutS2</name>
    <name evidence="8" type="synonym">rqcU</name>
    <name evidence="11" type="ORF">SAMN02745883_01669</name>
</gene>
<proteinExistence type="inferred from homology"/>
<dbReference type="PROSITE" id="PS50828">
    <property type="entry name" value="SMR"/>
    <property type="match status" value="1"/>
</dbReference>
<dbReference type="EC" id="3.6.4.-" evidence="8"/>
<keyword evidence="2 8" id="KW-0699">rRNA-binding</keyword>
<dbReference type="InterPro" id="IPR000432">
    <property type="entry name" value="DNA_mismatch_repair_MutS_C"/>
</dbReference>
<dbReference type="GO" id="GO:0006298">
    <property type="term" value="P:mismatch repair"/>
    <property type="evidence" value="ECO:0007669"/>
    <property type="project" value="InterPro"/>
</dbReference>
<evidence type="ECO:0000256" key="5">
    <source>
        <dbReference type="ARBA" id="ARBA00022840"/>
    </source>
</evidence>
<evidence type="ECO:0000256" key="9">
    <source>
        <dbReference type="SAM" id="Coils"/>
    </source>
</evidence>
<keyword evidence="7 8" id="KW-0238">DNA-binding</keyword>
<dbReference type="InterPro" id="IPR036063">
    <property type="entry name" value="Smr_dom_sf"/>
</dbReference>
<dbReference type="EC" id="3.1.-.-" evidence="8"/>
<dbReference type="GO" id="GO:0030983">
    <property type="term" value="F:mismatched DNA binding"/>
    <property type="evidence" value="ECO:0007669"/>
    <property type="project" value="InterPro"/>
</dbReference>
<dbReference type="PIRSF" id="PIRSF005814">
    <property type="entry name" value="MutS_YshD"/>
    <property type="match status" value="1"/>
</dbReference>
<comment type="function">
    <text evidence="8">Acts as a ribosome collision sensor, splitting the ribosome into its 2 subunits. Detects stalled/collided 70S ribosomes which it binds and splits by an ATP-hydrolysis driven conformational change. Acts upstream of the ribosome quality control system (RQC), a ribosome-associated complex that mediates the extraction of incompletely synthesized nascent chains from stalled ribosomes and their subsequent degradation. Probably generates substrates for RQC.</text>
</comment>
<dbReference type="SUPFAM" id="SSF52540">
    <property type="entry name" value="P-loop containing nucleoside triphosphate hydrolases"/>
    <property type="match status" value="1"/>
</dbReference>
<dbReference type="HAMAP" id="MF_00092">
    <property type="entry name" value="MutS2"/>
    <property type="match status" value="1"/>
</dbReference>
<organism evidence="11 12">
    <name type="scientific">Caminicella sporogenes DSM 14501</name>
    <dbReference type="NCBI Taxonomy" id="1121266"/>
    <lineage>
        <taxon>Bacteria</taxon>
        <taxon>Bacillati</taxon>
        <taxon>Bacillota</taxon>
        <taxon>Clostridia</taxon>
        <taxon>Peptostreptococcales</taxon>
        <taxon>Caminicellaceae</taxon>
        <taxon>Caminicella</taxon>
    </lineage>
</organism>
<comment type="subunit">
    <text evidence="8">Homodimer. Binds to stalled ribosomes, contacting rRNA.</text>
</comment>
<dbReference type="GO" id="GO:0072344">
    <property type="term" value="P:rescue of stalled ribosome"/>
    <property type="evidence" value="ECO:0007669"/>
    <property type="project" value="UniProtKB-UniRule"/>
</dbReference>
<dbReference type="Pfam" id="PF20297">
    <property type="entry name" value="MSSS"/>
    <property type="match status" value="1"/>
</dbReference>
<keyword evidence="12" id="KW-1185">Reference proteome</keyword>
<comment type="function">
    <text evidence="8">Endonuclease that is involved in the suppression of homologous recombination and thus may have a key role in the control of bacterial genetic diversity.</text>
</comment>
<dbReference type="FunFam" id="3.40.50.300:FF:000830">
    <property type="entry name" value="Endonuclease MutS2"/>
    <property type="match status" value="1"/>
</dbReference>
<dbReference type="GO" id="GO:0140664">
    <property type="term" value="F:ATP-dependent DNA damage sensor activity"/>
    <property type="evidence" value="ECO:0007669"/>
    <property type="project" value="InterPro"/>
</dbReference>
<dbReference type="EMBL" id="FRAJ01000013">
    <property type="protein sequence ID" value="SHK26710.1"/>
    <property type="molecule type" value="Genomic_DNA"/>
</dbReference>
<feature type="coiled-coil region" evidence="9">
    <location>
        <begin position="523"/>
        <end position="607"/>
    </location>
</feature>
<dbReference type="GO" id="GO:0043023">
    <property type="term" value="F:ribosomal large subunit binding"/>
    <property type="evidence" value="ECO:0007669"/>
    <property type="project" value="UniProtKB-UniRule"/>
</dbReference>
<dbReference type="Proteomes" id="UP000184082">
    <property type="component" value="Unassembled WGS sequence"/>
</dbReference>
<dbReference type="InterPro" id="IPR036187">
    <property type="entry name" value="DNA_mismatch_repair_MutS_sf"/>
</dbReference>
<comment type="similarity">
    <text evidence="8">Belongs to the DNA mismatch repair MutS family. MutS2 subfamily.</text>
</comment>
<evidence type="ECO:0000313" key="11">
    <source>
        <dbReference type="EMBL" id="SHK26710.1"/>
    </source>
</evidence>
<evidence type="ECO:0000256" key="6">
    <source>
        <dbReference type="ARBA" id="ARBA00022884"/>
    </source>
</evidence>
<dbReference type="InterPro" id="IPR007696">
    <property type="entry name" value="DNA_mismatch_repair_MutS_core"/>
</dbReference>
<evidence type="ECO:0000256" key="4">
    <source>
        <dbReference type="ARBA" id="ARBA00022801"/>
    </source>
</evidence>
<dbReference type="SUPFAM" id="SSF160443">
    <property type="entry name" value="SMR domain-like"/>
    <property type="match status" value="1"/>
</dbReference>
<keyword evidence="5 8" id="KW-0067">ATP-binding</keyword>
<dbReference type="InterPro" id="IPR045076">
    <property type="entry name" value="MutS"/>
</dbReference>
<dbReference type="GO" id="GO:0004519">
    <property type="term" value="F:endonuclease activity"/>
    <property type="evidence" value="ECO:0007669"/>
    <property type="project" value="UniProtKB-UniRule"/>
</dbReference>
<dbReference type="InterPro" id="IPR027417">
    <property type="entry name" value="P-loop_NTPase"/>
</dbReference>
<keyword evidence="8" id="KW-0255">Endonuclease</keyword>
<dbReference type="CDD" id="cd06503">
    <property type="entry name" value="ATP-synt_Fo_b"/>
    <property type="match status" value="1"/>
</dbReference>
<dbReference type="Gene3D" id="3.30.1370.110">
    <property type="match status" value="1"/>
</dbReference>
<dbReference type="GO" id="GO:0005524">
    <property type="term" value="F:ATP binding"/>
    <property type="evidence" value="ECO:0007669"/>
    <property type="project" value="UniProtKB-UniRule"/>
</dbReference>
<dbReference type="AlphaFoldDB" id="A0A1M6R2T8"/>
<evidence type="ECO:0000259" key="10">
    <source>
        <dbReference type="PROSITE" id="PS50828"/>
    </source>
</evidence>
<dbReference type="PANTHER" id="PTHR48466">
    <property type="entry name" value="OS10G0509000 PROTEIN-RELATED"/>
    <property type="match status" value="1"/>
</dbReference>
<dbReference type="SMART" id="SM00463">
    <property type="entry name" value="SMR"/>
    <property type="match status" value="1"/>
</dbReference>
<keyword evidence="6 8" id="KW-0694">RNA-binding</keyword>
<keyword evidence="3 8" id="KW-0547">Nucleotide-binding</keyword>
<evidence type="ECO:0000256" key="7">
    <source>
        <dbReference type="ARBA" id="ARBA00023125"/>
    </source>
</evidence>
<evidence type="ECO:0000256" key="1">
    <source>
        <dbReference type="ARBA" id="ARBA00022722"/>
    </source>
</evidence>
<dbReference type="SUPFAM" id="SSF48334">
    <property type="entry name" value="DNA repair protein MutS, domain III"/>
    <property type="match status" value="1"/>
</dbReference>
<dbReference type="PANTHER" id="PTHR48466:SF2">
    <property type="entry name" value="OS10G0509000 PROTEIN"/>
    <property type="match status" value="1"/>
</dbReference>
<keyword evidence="1 8" id="KW-0540">Nuclease</keyword>
<keyword evidence="9" id="KW-0175">Coiled coil</keyword>
<dbReference type="SMART" id="SM00534">
    <property type="entry name" value="MUTSac"/>
    <property type="match status" value="1"/>
</dbReference>
<dbReference type="Pfam" id="PF01713">
    <property type="entry name" value="Smr"/>
    <property type="match status" value="1"/>
</dbReference>
<evidence type="ECO:0000256" key="2">
    <source>
        <dbReference type="ARBA" id="ARBA00022730"/>
    </source>
</evidence>
<feature type="binding site" evidence="8">
    <location>
        <begin position="335"/>
        <end position="342"/>
    </location>
    <ligand>
        <name>ATP</name>
        <dbReference type="ChEBI" id="CHEBI:30616"/>
    </ligand>
</feature>
<keyword evidence="4 8" id="KW-0378">Hydrolase</keyword>
<dbReference type="CDD" id="cd03280">
    <property type="entry name" value="ABC_MutS2"/>
    <property type="match status" value="1"/>
</dbReference>